<comment type="caution">
    <text evidence="4">The sequence shown here is derived from an EMBL/GenBank/DDBJ whole genome shotgun (WGS) entry which is preliminary data.</text>
</comment>
<dbReference type="RefSeq" id="WP_104794461.1">
    <property type="nucleotide sequence ID" value="NZ_PTPZ01000010.1"/>
</dbReference>
<proteinExistence type="inferred from homology"/>
<dbReference type="InterPro" id="IPR003869">
    <property type="entry name" value="Polysac_CapD-like"/>
</dbReference>
<dbReference type="Proteomes" id="UP000238565">
    <property type="component" value="Unassembled WGS sequence"/>
</dbReference>
<dbReference type="InterPro" id="IPR051203">
    <property type="entry name" value="Polysaccharide_Synthase-Rel"/>
</dbReference>
<evidence type="ECO:0000313" key="5">
    <source>
        <dbReference type="Proteomes" id="UP000238565"/>
    </source>
</evidence>
<dbReference type="InterPro" id="IPR036291">
    <property type="entry name" value="NAD(P)-bd_dom_sf"/>
</dbReference>
<evidence type="ECO:0000259" key="3">
    <source>
        <dbReference type="Pfam" id="PF02719"/>
    </source>
</evidence>
<feature type="transmembrane region" description="Helical" evidence="2">
    <location>
        <begin position="59"/>
        <end position="81"/>
    </location>
</feature>
<dbReference type="Pfam" id="PF02719">
    <property type="entry name" value="Polysacc_synt_2"/>
    <property type="match status" value="1"/>
</dbReference>
<protein>
    <submittedName>
        <fullName evidence="4">Polysaccharide biosynthesis protein</fullName>
    </submittedName>
</protein>
<dbReference type="PANTHER" id="PTHR43318:SF1">
    <property type="entry name" value="POLYSACCHARIDE BIOSYNTHESIS PROTEIN EPSC-RELATED"/>
    <property type="match status" value="1"/>
</dbReference>
<organism evidence="4 5">
    <name type="scientific">Cloacibacterium normanense</name>
    <dbReference type="NCBI Taxonomy" id="237258"/>
    <lineage>
        <taxon>Bacteria</taxon>
        <taxon>Pseudomonadati</taxon>
        <taxon>Bacteroidota</taxon>
        <taxon>Flavobacteriia</taxon>
        <taxon>Flavobacteriales</taxon>
        <taxon>Weeksellaceae</taxon>
    </lineage>
</organism>
<comment type="similarity">
    <text evidence="1">Belongs to the polysaccharide synthase family.</text>
</comment>
<keyword evidence="2" id="KW-0472">Membrane</keyword>
<keyword evidence="2" id="KW-1133">Transmembrane helix</keyword>
<accession>A0A2S7I1U3</accession>
<evidence type="ECO:0000256" key="1">
    <source>
        <dbReference type="ARBA" id="ARBA00007430"/>
    </source>
</evidence>
<feature type="transmembrane region" description="Helical" evidence="2">
    <location>
        <begin position="29"/>
        <end position="47"/>
    </location>
</feature>
<evidence type="ECO:0000313" key="4">
    <source>
        <dbReference type="EMBL" id="PPZ90552.1"/>
    </source>
</evidence>
<name>A0A2S7I1U3_9FLAO</name>
<reference evidence="4 5" key="1">
    <citation type="submission" date="2018-02" db="EMBL/GenBank/DDBJ databases">
        <title>Draft genome sequence of bacterial isolates from marine environment.</title>
        <authorList>
            <person name="Singh S.K."/>
            <person name="Hill R."/>
            <person name="Major S."/>
            <person name="Cai H."/>
            <person name="Li Y."/>
        </authorList>
    </citation>
    <scope>NUCLEOTIDE SEQUENCE [LARGE SCALE GENOMIC DNA]</scope>
    <source>
        <strain evidence="4 5">IMET F</strain>
    </source>
</reference>
<gene>
    <name evidence="4" type="ORF">C3729_12510</name>
</gene>
<dbReference type="CDD" id="cd05237">
    <property type="entry name" value="UDP_invert_4-6DH_SDR_e"/>
    <property type="match status" value="1"/>
</dbReference>
<feature type="transmembrane region" description="Helical" evidence="2">
    <location>
        <begin position="129"/>
        <end position="149"/>
    </location>
</feature>
<dbReference type="AlphaFoldDB" id="A0A2S7I1U3"/>
<dbReference type="SUPFAM" id="SSF51735">
    <property type="entry name" value="NAD(P)-binding Rossmann-fold domains"/>
    <property type="match status" value="1"/>
</dbReference>
<dbReference type="EMBL" id="PTPZ01000010">
    <property type="protein sequence ID" value="PPZ90552.1"/>
    <property type="molecule type" value="Genomic_DNA"/>
</dbReference>
<dbReference type="PANTHER" id="PTHR43318">
    <property type="entry name" value="UDP-N-ACETYLGLUCOSAMINE 4,6-DEHYDRATASE"/>
    <property type="match status" value="1"/>
</dbReference>
<keyword evidence="2" id="KW-0812">Transmembrane</keyword>
<sequence>MTQKNEPENKMNEVNVLLNLANIRYLPRYIIIAIDVFLIGVSTFFSFKILEKVLNHSDFIAESFAGYALIIAVSLFYMYVFKTYAGIIRHSTFYDLLNLLWCIVATTFTLWALSGVYNMVYDHSVPENISFFIVFFFFSFSTLFMFRLFVKEMFRWIKEYKDNSLKKRILILGISDYSVAIANSIIESHNLQYKLKGFLTKRNDSRNAKIFGLDIMTQDTFIKTPKEELEIDGILILKENLSANELTEWVNLFLEKEMEIFQAPLVEEFNPEKIHTNIRSFQIEDLLNREPICIENEEVRLIHENKSVLVTGGAGSIGSEIVRKVASYKPSKVVVVDQAETPLHEIQLEMNEKFPDIDFEFILADITNKKRLESIFTKFNFDLVYHAAAYKHVPMIENNPHEAVWVNILGTQNLAKLSVLYNIKTFVMVSTDKAVNPTNVMGASKRSAELLVQSLQFLPENKTKFITTRFGNVLGSNGSVIPLFKKQIEAGGPITITHPDIVRYFMTISEACELVLQASTMGKGGEIFVFDMGKPVKIKDLAIKMIKLSGKEPEKDILLKYTGLRPGEKLYEELLSDNTKNLPTPHHKIMVSMDPHKEYNEIKDLLEQIENATLSHDNNQIVRILKNMVPEFISNNSIFEKLDR</sequence>
<dbReference type="Gene3D" id="3.40.50.720">
    <property type="entry name" value="NAD(P)-binding Rossmann-like Domain"/>
    <property type="match status" value="2"/>
</dbReference>
<feature type="transmembrane region" description="Helical" evidence="2">
    <location>
        <begin position="93"/>
        <end position="117"/>
    </location>
</feature>
<feature type="domain" description="Polysaccharide biosynthesis protein CapD-like" evidence="3">
    <location>
        <begin position="308"/>
        <end position="591"/>
    </location>
</feature>
<feature type="transmembrane region" description="Helical" evidence="2">
    <location>
        <begin position="169"/>
        <end position="186"/>
    </location>
</feature>
<evidence type="ECO:0000256" key="2">
    <source>
        <dbReference type="SAM" id="Phobius"/>
    </source>
</evidence>